<dbReference type="Proteomes" id="UP001190466">
    <property type="component" value="Chromosome"/>
</dbReference>
<evidence type="ECO:0000313" key="2">
    <source>
        <dbReference type="EMBL" id="CAJ1578379.1"/>
    </source>
</evidence>
<feature type="region of interest" description="Disordered" evidence="1">
    <location>
        <begin position="200"/>
        <end position="232"/>
    </location>
</feature>
<proteinExistence type="predicted"/>
<feature type="region of interest" description="Disordered" evidence="1">
    <location>
        <begin position="249"/>
        <end position="268"/>
    </location>
</feature>
<feature type="compositionally biased region" description="Pro residues" evidence="1">
    <location>
        <begin position="255"/>
        <end position="268"/>
    </location>
</feature>
<feature type="compositionally biased region" description="Low complexity" evidence="1">
    <location>
        <begin position="495"/>
        <end position="509"/>
    </location>
</feature>
<dbReference type="InterPro" id="IPR019710">
    <property type="entry name" value="DUF4226"/>
</dbReference>
<feature type="compositionally biased region" description="Basic and acidic residues" evidence="1">
    <location>
        <begin position="344"/>
        <end position="354"/>
    </location>
</feature>
<feature type="region of interest" description="Disordered" evidence="1">
    <location>
        <begin position="475"/>
        <end position="509"/>
    </location>
</feature>
<evidence type="ECO:0000313" key="3">
    <source>
        <dbReference type="Proteomes" id="UP001190466"/>
    </source>
</evidence>
<dbReference type="RefSeq" id="WP_316513524.1">
    <property type="nucleotide sequence ID" value="NZ_OY726395.1"/>
</dbReference>
<feature type="region of interest" description="Disordered" evidence="1">
    <location>
        <begin position="332"/>
        <end position="375"/>
    </location>
</feature>
<gene>
    <name evidence="2" type="ORF">MU0050_000054</name>
</gene>
<organism evidence="2 3">
    <name type="scientific">[Mycobacterium] wendilense</name>
    <dbReference type="NCBI Taxonomy" id="3064284"/>
    <lineage>
        <taxon>Bacteria</taxon>
        <taxon>Bacillati</taxon>
        <taxon>Actinomycetota</taxon>
        <taxon>Actinomycetes</taxon>
        <taxon>Mycobacteriales</taxon>
        <taxon>Mycobacteriaceae</taxon>
        <taxon>Mycolicibacter</taxon>
    </lineage>
</organism>
<dbReference type="Pfam" id="PF10774">
    <property type="entry name" value="DUF4226"/>
    <property type="match status" value="1"/>
</dbReference>
<evidence type="ECO:0000256" key="1">
    <source>
        <dbReference type="SAM" id="MobiDB-lite"/>
    </source>
</evidence>
<accession>A0ABN9NY45</accession>
<name>A0ABN9NY45_9MYCO</name>
<protein>
    <submittedName>
        <fullName evidence="2">DUF4226 domain-containing protein</fullName>
    </submittedName>
</protein>
<keyword evidence="3" id="KW-1185">Reference proteome</keyword>
<feature type="region of interest" description="Disordered" evidence="1">
    <location>
        <begin position="289"/>
        <end position="313"/>
    </location>
</feature>
<dbReference type="EMBL" id="OY726395">
    <property type="protein sequence ID" value="CAJ1578379.1"/>
    <property type="molecule type" value="Genomic_DNA"/>
</dbReference>
<feature type="region of interest" description="Disordered" evidence="1">
    <location>
        <begin position="64"/>
        <end position="85"/>
    </location>
</feature>
<reference evidence="2 3" key="1">
    <citation type="submission" date="2023-08" db="EMBL/GenBank/DDBJ databases">
        <authorList>
            <person name="Folkvardsen B D."/>
            <person name="Norman A."/>
        </authorList>
    </citation>
    <scope>NUCLEOTIDE SEQUENCE [LARGE SCALE GENOMIC DNA]</scope>
    <source>
        <strain evidence="2 3">Mu0050</strain>
    </source>
</reference>
<feature type="compositionally biased region" description="Polar residues" evidence="1">
    <location>
        <begin position="485"/>
        <end position="494"/>
    </location>
</feature>
<sequence length="509" mass="50842">MTNPSEFQAVVKQLRDSTGDPNAWMSGLSQADIGTALLYGLGGDHHALAPIVAKIRANHPAVFGPATAPSAPPDPSGDPPQTGAAATAIKKAESDLAQQNSSTATLDLMVISAILNAHATSSAGAETLRALQHEIDDAVRTRTDLDTPAGARDFQRFLIGKLRHIARVIEETSLDDRSKAALATAWTALYESTKRVEGAAGDANPENAAGAAAPKKPVFAPTTTPAPAAAAPSDLLPYGADLPLDLGPDPLAGLLPPPAPAAPPAVAPAPAPQLPLSVPPLPAAPTLPAAGSFGGAPSGLPLPRPGDLGGPAGEGRLTLADLLAAEDAALAEPALKPDAEDDVVEGKPGADGKDPGAPTEEEGGPDAPAAEPESSVVKLPGGEQIHAPSPALARVLGAALAGTPIGEAFQREDLPIPAPGTPVPHPVDPARVGTGDVAMFTDRHALAIDAARALIDGQIRPVSAISGPSFLGWLHPPAVGAETAPSATTPNGSNTPAPTRPAAAAGPAR</sequence>